<accession>A0A1P8MTG8</accession>
<dbReference type="Proteomes" id="UP000186336">
    <property type="component" value="Chromosome"/>
</dbReference>
<dbReference type="AlphaFoldDB" id="A0A1P8MTG8"/>
<evidence type="ECO:0000256" key="1">
    <source>
        <dbReference type="SAM" id="MobiDB-lite"/>
    </source>
</evidence>
<name>A0A1P8MTG8_9RHOB</name>
<feature type="compositionally biased region" description="Basic and acidic residues" evidence="1">
    <location>
        <begin position="43"/>
        <end position="63"/>
    </location>
</feature>
<keyword evidence="3" id="KW-1185">Reference proteome</keyword>
<proteinExistence type="predicted"/>
<evidence type="ECO:0000313" key="2">
    <source>
        <dbReference type="EMBL" id="APX11376.1"/>
    </source>
</evidence>
<gene>
    <name evidence="2" type="ORF">BWR18_06535</name>
</gene>
<dbReference type="KEGG" id="tom:BWR18_06535"/>
<dbReference type="RefSeq" id="WP_076627238.1">
    <property type="nucleotide sequence ID" value="NZ_CP019312.1"/>
</dbReference>
<evidence type="ECO:0000313" key="3">
    <source>
        <dbReference type="Proteomes" id="UP000186336"/>
    </source>
</evidence>
<protein>
    <submittedName>
        <fullName evidence="2">Uncharacterized protein</fullName>
    </submittedName>
</protein>
<reference evidence="2 3" key="1">
    <citation type="submission" date="2017-01" db="EMBL/GenBank/DDBJ databases">
        <title>Complete genome of Tateyamaria omphalii DOK1-4 isolated from seawater in Dokdo.</title>
        <authorList>
            <person name="Kim J.H."/>
            <person name="Chi W.-J."/>
        </authorList>
    </citation>
    <scope>NUCLEOTIDE SEQUENCE [LARGE SCALE GENOMIC DNA]</scope>
    <source>
        <strain evidence="2 3">DOK1-4</strain>
    </source>
</reference>
<organism evidence="2 3">
    <name type="scientific">Tateyamaria omphalii</name>
    <dbReference type="NCBI Taxonomy" id="299262"/>
    <lineage>
        <taxon>Bacteria</taxon>
        <taxon>Pseudomonadati</taxon>
        <taxon>Pseudomonadota</taxon>
        <taxon>Alphaproteobacteria</taxon>
        <taxon>Rhodobacterales</taxon>
        <taxon>Roseobacteraceae</taxon>
        <taxon>Tateyamaria</taxon>
    </lineage>
</organism>
<sequence>MGPDDARAAVDLIACEIVDGAGQTGDEWKTFIQTLGEATGSRIFRESRSPESELKAEDSPEPF</sequence>
<feature type="region of interest" description="Disordered" evidence="1">
    <location>
        <begin position="42"/>
        <end position="63"/>
    </location>
</feature>
<dbReference type="EMBL" id="CP019312">
    <property type="protein sequence ID" value="APX11376.1"/>
    <property type="molecule type" value="Genomic_DNA"/>
</dbReference>